<dbReference type="PROSITE" id="PS51462">
    <property type="entry name" value="NUDIX"/>
    <property type="match status" value="1"/>
</dbReference>
<organism evidence="6 7">
    <name type="scientific">Parvularcula mediterranea</name>
    <dbReference type="NCBI Taxonomy" id="2732508"/>
    <lineage>
        <taxon>Bacteria</taxon>
        <taxon>Pseudomonadati</taxon>
        <taxon>Pseudomonadota</taxon>
        <taxon>Alphaproteobacteria</taxon>
        <taxon>Parvularculales</taxon>
        <taxon>Parvularculaceae</taxon>
        <taxon>Parvularcula</taxon>
    </lineage>
</organism>
<comment type="function">
    <text evidence="4">Accelerates the degradation of transcripts by removing pyrophosphate from the 5'-end of triphosphorylated RNA, leading to a more labile monophosphorylated state that can stimulate subsequent ribonuclease cleavage.</text>
</comment>
<protein>
    <recommendedName>
        <fullName evidence="4">RNA pyrophosphohydrolase</fullName>
        <ecNumber evidence="4">3.6.1.-</ecNumber>
    </recommendedName>
    <alternativeName>
        <fullName evidence="4">(Di)nucleoside polyphosphate hydrolase</fullName>
    </alternativeName>
</protein>
<feature type="short sequence motif" description="Nudix box" evidence="4">
    <location>
        <begin position="49"/>
        <end position="70"/>
    </location>
</feature>
<dbReference type="GO" id="GO:0008893">
    <property type="term" value="F:guanosine-3',5'-bis(diphosphate) 3'-diphosphatase activity"/>
    <property type="evidence" value="ECO:0007669"/>
    <property type="project" value="TreeGrafter"/>
</dbReference>
<keyword evidence="7" id="KW-1185">Reference proteome</keyword>
<dbReference type="GO" id="GO:0019693">
    <property type="term" value="P:ribose phosphate metabolic process"/>
    <property type="evidence" value="ECO:0007669"/>
    <property type="project" value="TreeGrafter"/>
</dbReference>
<dbReference type="EC" id="3.6.1.-" evidence="4"/>
<dbReference type="CDD" id="cd03671">
    <property type="entry name" value="NUDIX_Ap4A_hydrolase_plant_like"/>
    <property type="match status" value="1"/>
</dbReference>
<dbReference type="InterPro" id="IPR015797">
    <property type="entry name" value="NUDIX_hydrolase-like_dom_sf"/>
</dbReference>
<dbReference type="EMBL" id="JABFCX010000002">
    <property type="protein sequence ID" value="NNU16135.1"/>
    <property type="molecule type" value="Genomic_DNA"/>
</dbReference>
<gene>
    <name evidence="4" type="primary">rppH</name>
    <name evidence="4" type="synonym">nudH</name>
    <name evidence="6" type="ORF">HK107_07345</name>
</gene>
<evidence type="ECO:0000256" key="2">
    <source>
        <dbReference type="ARBA" id="ARBA00001946"/>
    </source>
</evidence>
<dbReference type="Pfam" id="PF00293">
    <property type="entry name" value="NUDIX"/>
    <property type="match status" value="1"/>
</dbReference>
<comment type="cofactor">
    <cofactor evidence="1">
        <name>Mn(2+)</name>
        <dbReference type="ChEBI" id="CHEBI:29035"/>
    </cofactor>
</comment>
<evidence type="ECO:0000259" key="5">
    <source>
        <dbReference type="PROSITE" id="PS51462"/>
    </source>
</evidence>
<evidence type="ECO:0000313" key="6">
    <source>
        <dbReference type="EMBL" id="NNU16135.1"/>
    </source>
</evidence>
<evidence type="ECO:0000256" key="1">
    <source>
        <dbReference type="ARBA" id="ARBA00001936"/>
    </source>
</evidence>
<comment type="similarity">
    <text evidence="4">Belongs to the Nudix hydrolase family. RppH subfamily.</text>
</comment>
<evidence type="ECO:0000313" key="7">
    <source>
        <dbReference type="Proteomes" id="UP000536835"/>
    </source>
</evidence>
<dbReference type="InterPro" id="IPR020476">
    <property type="entry name" value="Nudix_hydrolase"/>
</dbReference>
<feature type="domain" description="Nudix hydrolase" evidence="5">
    <location>
        <begin position="9"/>
        <end position="156"/>
    </location>
</feature>
<comment type="cofactor">
    <cofactor evidence="4">
        <name>a divalent metal cation</name>
        <dbReference type="ChEBI" id="CHEBI:60240"/>
    </cofactor>
</comment>
<evidence type="ECO:0000256" key="3">
    <source>
        <dbReference type="ARBA" id="ARBA00022801"/>
    </source>
</evidence>
<sequence length="170" mass="19845">MKELPDLDRYRPNVGICLFNRAGEVWLGERLTAPGSREVNPYRWQMPQGGIDKGENVEEAAFRELHEETGVKSARILLTTPGWLAYDFPPRYRRGKKDWLGQRQKWVVMLFEGENDEIDLNVHEPAEFERWRWAALDELEELIVPFKRQVYSELVEAFRPLATTLAKGSL</sequence>
<dbReference type="RefSeq" id="WP_173198112.1">
    <property type="nucleotide sequence ID" value="NZ_JABFCX010000002.1"/>
</dbReference>
<dbReference type="SUPFAM" id="SSF55811">
    <property type="entry name" value="Nudix"/>
    <property type="match status" value="1"/>
</dbReference>
<dbReference type="InterPro" id="IPR022927">
    <property type="entry name" value="RppH"/>
</dbReference>
<dbReference type="PRINTS" id="PR00502">
    <property type="entry name" value="NUDIXFAMILY"/>
</dbReference>
<dbReference type="NCBIfam" id="NF001938">
    <property type="entry name" value="PRK00714.1-5"/>
    <property type="match status" value="1"/>
</dbReference>
<dbReference type="InterPro" id="IPR020084">
    <property type="entry name" value="NUDIX_hydrolase_CS"/>
</dbReference>
<comment type="caution">
    <text evidence="6">The sequence shown here is derived from an EMBL/GenBank/DDBJ whole genome shotgun (WGS) entry which is preliminary data.</text>
</comment>
<dbReference type="GO" id="GO:0006753">
    <property type="term" value="P:nucleoside phosphate metabolic process"/>
    <property type="evidence" value="ECO:0007669"/>
    <property type="project" value="TreeGrafter"/>
</dbReference>
<comment type="cofactor">
    <cofactor evidence="2">
        <name>Mg(2+)</name>
        <dbReference type="ChEBI" id="CHEBI:18420"/>
    </cofactor>
</comment>
<dbReference type="PROSITE" id="PS00893">
    <property type="entry name" value="NUDIX_BOX"/>
    <property type="match status" value="1"/>
</dbReference>
<proteinExistence type="inferred from homology"/>
<dbReference type="Gene3D" id="3.90.79.10">
    <property type="entry name" value="Nucleoside Triphosphate Pyrophosphohydrolase"/>
    <property type="match status" value="1"/>
</dbReference>
<dbReference type="GO" id="GO:0034432">
    <property type="term" value="F:bis(5'-adenosyl)-pentaphosphatase activity"/>
    <property type="evidence" value="ECO:0007669"/>
    <property type="project" value="TreeGrafter"/>
</dbReference>
<dbReference type="HAMAP" id="MF_00298">
    <property type="entry name" value="Nudix_RppH"/>
    <property type="match status" value="1"/>
</dbReference>
<keyword evidence="3 4" id="KW-0378">Hydrolase</keyword>
<evidence type="ECO:0000256" key="4">
    <source>
        <dbReference type="HAMAP-Rule" id="MF_00298"/>
    </source>
</evidence>
<dbReference type="AlphaFoldDB" id="A0A7Y3RLC9"/>
<name>A0A7Y3RLC9_9PROT</name>
<dbReference type="Proteomes" id="UP000536835">
    <property type="component" value="Unassembled WGS sequence"/>
</dbReference>
<accession>A0A7Y3RLC9</accession>
<dbReference type="PANTHER" id="PTHR11839:SF22">
    <property type="entry name" value="NUDIX HYDROLASE 26, CHLOROPLASTIC"/>
    <property type="match status" value="1"/>
</dbReference>
<reference evidence="6 7" key="1">
    <citation type="submission" date="2020-05" db="EMBL/GenBank/DDBJ databases">
        <title>Parvularcula mediterraneae sp. nov., isolated from polypropylene straw from shallow seawater of the seashore of Laganas in Zakynthos island, Greece.</title>
        <authorList>
            <person name="Szabo I."/>
            <person name="Al-Omari J."/>
            <person name="Rado J."/>
            <person name="Szerdahelyi G.S."/>
        </authorList>
    </citation>
    <scope>NUCLEOTIDE SEQUENCE [LARGE SCALE GENOMIC DNA]</scope>
    <source>
        <strain evidence="6 7">ZS-1/3</strain>
    </source>
</reference>
<dbReference type="PANTHER" id="PTHR11839">
    <property type="entry name" value="UDP/ADP-SUGAR PYROPHOSPHATASE"/>
    <property type="match status" value="1"/>
</dbReference>
<dbReference type="InterPro" id="IPR000086">
    <property type="entry name" value="NUDIX_hydrolase_dom"/>
</dbReference>